<dbReference type="Pfam" id="PF00528">
    <property type="entry name" value="BPD_transp_1"/>
    <property type="match status" value="1"/>
</dbReference>
<dbReference type="Gene3D" id="1.10.3720.10">
    <property type="entry name" value="MetI-like"/>
    <property type="match status" value="1"/>
</dbReference>
<evidence type="ECO:0000313" key="9">
    <source>
        <dbReference type="EMBL" id="MBB3810594.1"/>
    </source>
</evidence>
<dbReference type="GO" id="GO:0055085">
    <property type="term" value="P:transmembrane transport"/>
    <property type="evidence" value="ECO:0007669"/>
    <property type="project" value="InterPro"/>
</dbReference>
<dbReference type="InterPro" id="IPR035906">
    <property type="entry name" value="MetI-like_sf"/>
</dbReference>
<keyword evidence="3" id="KW-1003">Cell membrane</keyword>
<sequence>MTVSSPSEGGGVPASRPDAPGRLASAGRMLVDAAEWFGRYIWSGWVGLAGLLCLAAAWQAGHEIYGSFILPAPLETIQVLLGLLQGPELARAASETAWRALTGFLLAAGIGTLAGAIAGYSFAAMRIMRPIVTVILGVPPIAWIVLALIWFGSSGGAAVLTVVLASFPISFAGALEGVATRDRALDAMARSFGASALTRFRSVTLPHLLSYLFPAWTTTIGSAWKVTVMAELLSNSGGIGGELATARALFDIPLVMAWIVLVVAFALISEYGVLNPIREMTERWRSAGLPWGVKR</sequence>
<dbReference type="PANTHER" id="PTHR30151">
    <property type="entry name" value="ALKANE SULFONATE ABC TRANSPORTER-RELATED, MEMBRANE SUBUNIT"/>
    <property type="match status" value="1"/>
</dbReference>
<dbReference type="SUPFAM" id="SSF161098">
    <property type="entry name" value="MetI-like"/>
    <property type="match status" value="1"/>
</dbReference>
<evidence type="ECO:0000256" key="3">
    <source>
        <dbReference type="ARBA" id="ARBA00022475"/>
    </source>
</evidence>
<dbReference type="PANTHER" id="PTHR30151:SF38">
    <property type="entry name" value="ALIPHATIC SULFONATES TRANSPORT PERMEASE PROTEIN SSUC-RELATED"/>
    <property type="match status" value="1"/>
</dbReference>
<organism evidence="9 10">
    <name type="scientific">Pseudochelatococcus contaminans</name>
    <dbReference type="NCBI Taxonomy" id="1538103"/>
    <lineage>
        <taxon>Bacteria</taxon>
        <taxon>Pseudomonadati</taxon>
        <taxon>Pseudomonadota</taxon>
        <taxon>Alphaproteobacteria</taxon>
        <taxon>Hyphomicrobiales</taxon>
        <taxon>Chelatococcaceae</taxon>
        <taxon>Pseudochelatococcus</taxon>
    </lineage>
</organism>
<evidence type="ECO:0000256" key="7">
    <source>
        <dbReference type="RuleBase" id="RU363032"/>
    </source>
</evidence>
<evidence type="ECO:0000256" key="2">
    <source>
        <dbReference type="ARBA" id="ARBA00022448"/>
    </source>
</evidence>
<dbReference type="PROSITE" id="PS50928">
    <property type="entry name" value="ABC_TM1"/>
    <property type="match status" value="1"/>
</dbReference>
<feature type="transmembrane region" description="Helical" evidence="7">
    <location>
        <begin position="131"/>
        <end position="151"/>
    </location>
</feature>
<feature type="transmembrane region" description="Helical" evidence="7">
    <location>
        <begin position="104"/>
        <end position="124"/>
    </location>
</feature>
<evidence type="ECO:0000256" key="4">
    <source>
        <dbReference type="ARBA" id="ARBA00022692"/>
    </source>
</evidence>
<gene>
    <name evidence="9" type="ORF">FHS81_002696</name>
</gene>
<comment type="caution">
    <text evidence="9">The sequence shown here is derived from an EMBL/GenBank/DDBJ whole genome shotgun (WGS) entry which is preliminary data.</text>
</comment>
<feature type="transmembrane region" description="Helical" evidence="7">
    <location>
        <begin position="255"/>
        <end position="274"/>
    </location>
</feature>
<dbReference type="RefSeq" id="WP_246375013.1">
    <property type="nucleotide sequence ID" value="NZ_JACICC010000007.1"/>
</dbReference>
<keyword evidence="2 7" id="KW-0813">Transport</keyword>
<dbReference type="AlphaFoldDB" id="A0A7W5Z6H2"/>
<feature type="transmembrane region" description="Helical" evidence="7">
    <location>
        <begin position="40"/>
        <end position="58"/>
    </location>
</feature>
<keyword evidence="6 7" id="KW-0472">Membrane</keyword>
<protein>
    <submittedName>
        <fullName evidence="9">NitT/TauT family transport system permease protein</fullName>
    </submittedName>
</protein>
<evidence type="ECO:0000313" key="10">
    <source>
        <dbReference type="Proteomes" id="UP000537592"/>
    </source>
</evidence>
<dbReference type="EMBL" id="JACICC010000007">
    <property type="protein sequence ID" value="MBB3810594.1"/>
    <property type="molecule type" value="Genomic_DNA"/>
</dbReference>
<dbReference type="InterPro" id="IPR000515">
    <property type="entry name" value="MetI-like"/>
</dbReference>
<dbReference type="Proteomes" id="UP000537592">
    <property type="component" value="Unassembled WGS sequence"/>
</dbReference>
<keyword evidence="4 7" id="KW-0812">Transmembrane</keyword>
<keyword evidence="10" id="KW-1185">Reference proteome</keyword>
<feature type="transmembrane region" description="Helical" evidence="7">
    <location>
        <begin position="65"/>
        <end position="84"/>
    </location>
</feature>
<feature type="transmembrane region" description="Helical" evidence="7">
    <location>
        <begin position="157"/>
        <end position="179"/>
    </location>
</feature>
<dbReference type="CDD" id="cd06261">
    <property type="entry name" value="TM_PBP2"/>
    <property type="match status" value="1"/>
</dbReference>
<reference evidence="9 10" key="1">
    <citation type="submission" date="2020-08" db="EMBL/GenBank/DDBJ databases">
        <title>Genomic Encyclopedia of Type Strains, Phase IV (KMG-IV): sequencing the most valuable type-strain genomes for metagenomic binning, comparative biology and taxonomic classification.</title>
        <authorList>
            <person name="Goeker M."/>
        </authorList>
    </citation>
    <scope>NUCLEOTIDE SEQUENCE [LARGE SCALE GENOMIC DNA]</scope>
    <source>
        <strain evidence="9 10">DSM 28760</strain>
    </source>
</reference>
<feature type="domain" description="ABC transmembrane type-1" evidence="8">
    <location>
        <begin position="93"/>
        <end position="273"/>
    </location>
</feature>
<comment type="similarity">
    <text evidence="7">Belongs to the binding-protein-dependent transport system permease family.</text>
</comment>
<dbReference type="GO" id="GO:0005886">
    <property type="term" value="C:plasma membrane"/>
    <property type="evidence" value="ECO:0007669"/>
    <property type="project" value="UniProtKB-SubCell"/>
</dbReference>
<name>A0A7W5Z6H2_9HYPH</name>
<proteinExistence type="inferred from homology"/>
<evidence type="ECO:0000256" key="1">
    <source>
        <dbReference type="ARBA" id="ARBA00004651"/>
    </source>
</evidence>
<evidence type="ECO:0000259" key="8">
    <source>
        <dbReference type="PROSITE" id="PS50928"/>
    </source>
</evidence>
<evidence type="ECO:0000256" key="6">
    <source>
        <dbReference type="ARBA" id="ARBA00023136"/>
    </source>
</evidence>
<comment type="subcellular location">
    <subcellularLocation>
        <location evidence="1 7">Cell membrane</location>
        <topology evidence="1 7">Multi-pass membrane protein</topology>
    </subcellularLocation>
</comment>
<evidence type="ECO:0000256" key="5">
    <source>
        <dbReference type="ARBA" id="ARBA00022989"/>
    </source>
</evidence>
<keyword evidence="5 7" id="KW-1133">Transmembrane helix</keyword>
<accession>A0A7W5Z6H2</accession>
<feature type="transmembrane region" description="Helical" evidence="7">
    <location>
        <begin position="200"/>
        <end position="224"/>
    </location>
</feature>